<accession>A0A1G6BBP2</accession>
<evidence type="ECO:0000259" key="7">
    <source>
        <dbReference type="PROSITE" id="PS50110"/>
    </source>
</evidence>
<protein>
    <submittedName>
        <fullName evidence="8">Response regulator receiver domain-containing protein</fullName>
    </submittedName>
</protein>
<evidence type="ECO:0000256" key="4">
    <source>
        <dbReference type="ARBA" id="ARBA00023125"/>
    </source>
</evidence>
<evidence type="ECO:0000256" key="2">
    <source>
        <dbReference type="ARBA" id="ARBA00023012"/>
    </source>
</evidence>
<feature type="domain" description="Response regulatory" evidence="7">
    <location>
        <begin position="5"/>
        <end position="121"/>
    </location>
</feature>
<dbReference type="InterPro" id="IPR011006">
    <property type="entry name" value="CheY-like_superfamily"/>
</dbReference>
<dbReference type="AlphaFoldDB" id="A0A1G6BBP2"/>
<keyword evidence="3" id="KW-0805">Transcription regulation</keyword>
<dbReference type="PANTHER" id="PTHR48111:SF1">
    <property type="entry name" value="TWO-COMPONENT RESPONSE REGULATOR ORR33"/>
    <property type="match status" value="1"/>
</dbReference>
<dbReference type="RefSeq" id="WP_210185553.1">
    <property type="nucleotide sequence ID" value="NZ_FMXQ01000002.1"/>
</dbReference>
<dbReference type="InterPro" id="IPR039420">
    <property type="entry name" value="WalR-like"/>
</dbReference>
<evidence type="ECO:0000256" key="5">
    <source>
        <dbReference type="ARBA" id="ARBA00023163"/>
    </source>
</evidence>
<sequence length="127" mass="13903">MTAGSVLVAEDERNLAEALSFLMQRAGLEVTVARDGPSTVDMARRIKPDVIVLDIMLPGFDGFEVIAALKDNALNPMPRIIMLTAKGHEKDKRKALDLGVDDYVTKPFSNRDVVERVQALLIQGKVA</sequence>
<evidence type="ECO:0000256" key="1">
    <source>
        <dbReference type="ARBA" id="ARBA00022553"/>
    </source>
</evidence>
<keyword evidence="9" id="KW-1185">Reference proteome</keyword>
<dbReference type="GO" id="GO:0000156">
    <property type="term" value="F:phosphorelay response regulator activity"/>
    <property type="evidence" value="ECO:0007669"/>
    <property type="project" value="TreeGrafter"/>
</dbReference>
<dbReference type="Gene3D" id="3.40.50.2300">
    <property type="match status" value="1"/>
</dbReference>
<keyword evidence="5" id="KW-0804">Transcription</keyword>
<organism evidence="8 9">
    <name type="scientific">Bauldia litoralis</name>
    <dbReference type="NCBI Taxonomy" id="665467"/>
    <lineage>
        <taxon>Bacteria</taxon>
        <taxon>Pseudomonadati</taxon>
        <taxon>Pseudomonadota</taxon>
        <taxon>Alphaproteobacteria</taxon>
        <taxon>Hyphomicrobiales</taxon>
        <taxon>Kaistiaceae</taxon>
        <taxon>Bauldia</taxon>
    </lineage>
</organism>
<dbReference type="PROSITE" id="PS50110">
    <property type="entry name" value="RESPONSE_REGULATORY"/>
    <property type="match status" value="1"/>
</dbReference>
<dbReference type="GO" id="GO:0032993">
    <property type="term" value="C:protein-DNA complex"/>
    <property type="evidence" value="ECO:0007669"/>
    <property type="project" value="TreeGrafter"/>
</dbReference>
<dbReference type="PANTHER" id="PTHR48111">
    <property type="entry name" value="REGULATOR OF RPOS"/>
    <property type="match status" value="1"/>
</dbReference>
<dbReference type="GO" id="GO:0000976">
    <property type="term" value="F:transcription cis-regulatory region binding"/>
    <property type="evidence" value="ECO:0007669"/>
    <property type="project" value="TreeGrafter"/>
</dbReference>
<dbReference type="SUPFAM" id="SSF52172">
    <property type="entry name" value="CheY-like"/>
    <property type="match status" value="1"/>
</dbReference>
<evidence type="ECO:0000313" key="9">
    <source>
        <dbReference type="Proteomes" id="UP000199071"/>
    </source>
</evidence>
<reference evidence="8 9" key="1">
    <citation type="submission" date="2016-10" db="EMBL/GenBank/DDBJ databases">
        <authorList>
            <person name="de Groot N.N."/>
        </authorList>
    </citation>
    <scope>NUCLEOTIDE SEQUENCE [LARGE SCALE GENOMIC DNA]</scope>
    <source>
        <strain evidence="8 9">ATCC 35022</strain>
    </source>
</reference>
<dbReference type="InterPro" id="IPR001789">
    <property type="entry name" value="Sig_transdc_resp-reg_receiver"/>
</dbReference>
<feature type="modified residue" description="4-aspartylphosphate" evidence="6">
    <location>
        <position position="54"/>
    </location>
</feature>
<dbReference type="Pfam" id="PF00072">
    <property type="entry name" value="Response_reg"/>
    <property type="match status" value="1"/>
</dbReference>
<dbReference type="EMBL" id="FMXQ01000002">
    <property type="protein sequence ID" value="SDB18112.1"/>
    <property type="molecule type" value="Genomic_DNA"/>
</dbReference>
<evidence type="ECO:0000256" key="6">
    <source>
        <dbReference type="PROSITE-ProRule" id="PRU00169"/>
    </source>
</evidence>
<dbReference type="Proteomes" id="UP000199071">
    <property type="component" value="Unassembled WGS sequence"/>
</dbReference>
<dbReference type="GO" id="GO:0005829">
    <property type="term" value="C:cytosol"/>
    <property type="evidence" value="ECO:0007669"/>
    <property type="project" value="TreeGrafter"/>
</dbReference>
<gene>
    <name evidence="8" type="ORF">SAMN02982931_01466</name>
</gene>
<evidence type="ECO:0000313" key="8">
    <source>
        <dbReference type="EMBL" id="SDB18112.1"/>
    </source>
</evidence>
<dbReference type="SMART" id="SM00448">
    <property type="entry name" value="REC"/>
    <property type="match status" value="1"/>
</dbReference>
<dbReference type="STRING" id="665467.SAMN02982931_01466"/>
<name>A0A1G6BBP2_9HYPH</name>
<evidence type="ECO:0000256" key="3">
    <source>
        <dbReference type="ARBA" id="ARBA00023015"/>
    </source>
</evidence>
<keyword evidence="1 6" id="KW-0597">Phosphoprotein</keyword>
<dbReference type="GO" id="GO:0006355">
    <property type="term" value="P:regulation of DNA-templated transcription"/>
    <property type="evidence" value="ECO:0007669"/>
    <property type="project" value="TreeGrafter"/>
</dbReference>
<keyword evidence="2" id="KW-0902">Two-component regulatory system</keyword>
<keyword evidence="4" id="KW-0238">DNA-binding</keyword>
<proteinExistence type="predicted"/>